<dbReference type="SUPFAM" id="SSF81665">
    <property type="entry name" value="Calcium ATPase, transmembrane domain M"/>
    <property type="match status" value="1"/>
</dbReference>
<dbReference type="Gene3D" id="2.70.150.10">
    <property type="entry name" value="Calcium-transporting ATPase, cytoplasmic transduction domain A"/>
    <property type="match status" value="1"/>
</dbReference>
<feature type="transmembrane region" description="Helical" evidence="15">
    <location>
        <begin position="199"/>
        <end position="218"/>
    </location>
</feature>
<protein>
    <recommendedName>
        <fullName evidence="4">P-type Cu(+) transporter</fullName>
        <ecNumber evidence="4">7.2.2.8</ecNumber>
    </recommendedName>
</protein>
<evidence type="ECO:0000256" key="14">
    <source>
        <dbReference type="ARBA" id="ARBA00023136"/>
    </source>
</evidence>
<dbReference type="NCBIfam" id="TIGR01511">
    <property type="entry name" value="ATPase-IB1_Cu"/>
    <property type="match status" value="1"/>
</dbReference>
<comment type="subunit">
    <text evidence="3">Monomer.</text>
</comment>
<dbReference type="PRINTS" id="PR00943">
    <property type="entry name" value="CUATPASE"/>
</dbReference>
<keyword evidence="13" id="KW-0406">Ion transport</keyword>
<dbReference type="PRINTS" id="PR00119">
    <property type="entry name" value="CATATPASE"/>
</dbReference>
<evidence type="ECO:0000256" key="6">
    <source>
        <dbReference type="ARBA" id="ARBA00022475"/>
    </source>
</evidence>
<dbReference type="FunFam" id="2.70.150.10:FF:000020">
    <property type="entry name" value="Copper-exporting P-type ATPase A"/>
    <property type="match status" value="1"/>
</dbReference>
<organism evidence="17 18">
    <name type="scientific">Pseudomonas coleopterorum</name>
    <dbReference type="NCBI Taxonomy" id="1605838"/>
    <lineage>
        <taxon>Bacteria</taxon>
        <taxon>Pseudomonadati</taxon>
        <taxon>Pseudomonadota</taxon>
        <taxon>Gammaproteobacteria</taxon>
        <taxon>Pseudomonadales</taxon>
        <taxon>Pseudomonadaceae</taxon>
        <taxon>Pseudomonas</taxon>
    </lineage>
</organism>
<evidence type="ECO:0000313" key="17">
    <source>
        <dbReference type="EMBL" id="WNC11885.1"/>
    </source>
</evidence>
<dbReference type="InterPro" id="IPR017969">
    <property type="entry name" value="Heavy-metal-associated_CS"/>
</dbReference>
<evidence type="ECO:0000256" key="4">
    <source>
        <dbReference type="ARBA" id="ARBA00012517"/>
    </source>
</evidence>
<accession>A0AAJ6M4A0</accession>
<dbReference type="PROSITE" id="PS01047">
    <property type="entry name" value="HMA_1"/>
    <property type="match status" value="1"/>
</dbReference>
<feature type="transmembrane region" description="Helical" evidence="15">
    <location>
        <begin position="696"/>
        <end position="714"/>
    </location>
</feature>
<dbReference type="FunFam" id="3.30.70.100:FF:000005">
    <property type="entry name" value="Copper-exporting P-type ATPase A"/>
    <property type="match status" value="1"/>
</dbReference>
<dbReference type="PANTHER" id="PTHR43520:SF8">
    <property type="entry name" value="P-TYPE CU(+) TRANSPORTER"/>
    <property type="match status" value="1"/>
</dbReference>
<keyword evidence="14 15" id="KW-0472">Membrane</keyword>
<evidence type="ECO:0000256" key="12">
    <source>
        <dbReference type="ARBA" id="ARBA00022989"/>
    </source>
</evidence>
<gene>
    <name evidence="17" type="ORF">RI108_10920</name>
</gene>
<dbReference type="EC" id="7.2.2.8" evidence="4"/>
<dbReference type="SFLD" id="SFLDS00003">
    <property type="entry name" value="Haloacid_Dehalogenase"/>
    <property type="match status" value="1"/>
</dbReference>
<dbReference type="SFLD" id="SFLDF00027">
    <property type="entry name" value="p-type_atpase"/>
    <property type="match status" value="1"/>
</dbReference>
<dbReference type="Pfam" id="PF00702">
    <property type="entry name" value="Hydrolase"/>
    <property type="match status" value="1"/>
</dbReference>
<dbReference type="PANTHER" id="PTHR43520">
    <property type="entry name" value="ATP7, ISOFORM B"/>
    <property type="match status" value="1"/>
</dbReference>
<evidence type="ECO:0000256" key="9">
    <source>
        <dbReference type="ARBA" id="ARBA00022741"/>
    </source>
</evidence>
<evidence type="ECO:0000313" key="18">
    <source>
        <dbReference type="Proteomes" id="UP001258207"/>
    </source>
</evidence>
<dbReference type="AlphaFoldDB" id="A0AAJ6M4A0"/>
<dbReference type="Gene3D" id="3.40.50.1000">
    <property type="entry name" value="HAD superfamily/HAD-like"/>
    <property type="match status" value="1"/>
</dbReference>
<dbReference type="SUPFAM" id="SSF81653">
    <property type="entry name" value="Calcium ATPase, transduction domain A"/>
    <property type="match status" value="1"/>
</dbReference>
<dbReference type="CDD" id="cd00371">
    <property type="entry name" value="HMA"/>
    <property type="match status" value="1"/>
</dbReference>
<keyword evidence="6 15" id="KW-1003">Cell membrane</keyword>
<evidence type="ECO:0000256" key="11">
    <source>
        <dbReference type="ARBA" id="ARBA00022967"/>
    </source>
</evidence>
<evidence type="ECO:0000256" key="3">
    <source>
        <dbReference type="ARBA" id="ARBA00011245"/>
    </source>
</evidence>
<dbReference type="SUPFAM" id="SSF55008">
    <property type="entry name" value="HMA, heavy metal-associated domain"/>
    <property type="match status" value="1"/>
</dbReference>
<dbReference type="SFLD" id="SFLDG00002">
    <property type="entry name" value="C1.7:_P-type_atpase_like"/>
    <property type="match status" value="1"/>
</dbReference>
<dbReference type="InterPro" id="IPR044492">
    <property type="entry name" value="P_typ_ATPase_HD_dom"/>
</dbReference>
<feature type="domain" description="HMA" evidence="16">
    <location>
        <begin position="6"/>
        <end position="71"/>
    </location>
</feature>
<sequence length="755" mass="79665">MAANEGAIELGIQGMTCASCVGRVERTLSKVPGVKAVAVNLATERGRVEGDGALDVQALIAAIDKAGYSARLIEHTREELDRASQEHLEDATRLRRDLRGSVALSLPVVILKMGSHLIPGFHAWLDQHLAQQSNWLLQFALTTLVLLLCAKRFYVKGVQTLLRGAPDMNSLVAVGTLAAYGFSLVSTFAAHVLPPGTATVYYEAVCVIICLILLGRTLEARARGRTSQAIKRLLNLQPQTAWVQRQTGLMEVPLAQLVQGDVVQVRPGERIAVDGSVVAGDSFVDESMLTGEPMPVRKVRNDNVVGGTLNQNGTLQIQATALGSASLLARIVAMVEQAQGSKLPIQALVDRVTLWFVPVVMALALATFVGWYWLGPQPALGMALVHAVAVLIIACPCAMGLATPTSIMVGTGRGAELGILLRKGEALQRLKEARVVALDKTGTLTEGQPRLTDLQLAPGFTRERLLPLLAAVEALSEHPLALAIVAAAQEEQLTWPQAQDFQAHTGYGVSATVDEQNVAIGAERYMVQLGVDTTPFTSATHALAEHGKTPLYAAVNGRLAAVIAVADTLKPSTQAAIQTLHALGLKVAMISGDDRRTAQAIAAQLGIDQVVAEVLPEGKVDAVQALQREYGLTVYVGDGINDAPALAQADVGIAVGSGTDIAIEAADVVLMSDNLGSVATAIALSTATLNNIRQNLFWAFVYNVALIPVAAGLLYPINGLTLSPQFAAGAMALSSVFVLVNALRLKGFQPPAARS</sequence>
<keyword evidence="7 15" id="KW-0812">Transmembrane</keyword>
<evidence type="ECO:0000256" key="5">
    <source>
        <dbReference type="ARBA" id="ARBA00022448"/>
    </source>
</evidence>
<feature type="transmembrane region" description="Helical" evidence="15">
    <location>
        <begin position="102"/>
        <end position="121"/>
    </location>
</feature>
<dbReference type="InterPro" id="IPR036412">
    <property type="entry name" value="HAD-like_sf"/>
</dbReference>
<evidence type="ECO:0000259" key="16">
    <source>
        <dbReference type="PROSITE" id="PS50846"/>
    </source>
</evidence>
<dbReference type="Gene3D" id="3.40.1110.10">
    <property type="entry name" value="Calcium-transporting ATPase, cytoplasmic domain N"/>
    <property type="match status" value="1"/>
</dbReference>
<dbReference type="NCBIfam" id="TIGR01494">
    <property type="entry name" value="ATPase_P-type"/>
    <property type="match status" value="1"/>
</dbReference>
<dbReference type="InterPro" id="IPR036163">
    <property type="entry name" value="HMA_dom_sf"/>
</dbReference>
<dbReference type="GO" id="GO:0005886">
    <property type="term" value="C:plasma membrane"/>
    <property type="evidence" value="ECO:0007669"/>
    <property type="project" value="UniProtKB-SubCell"/>
</dbReference>
<feature type="transmembrane region" description="Helical" evidence="15">
    <location>
        <begin position="352"/>
        <end position="374"/>
    </location>
</feature>
<keyword evidence="11" id="KW-1278">Translocase</keyword>
<dbReference type="InterPro" id="IPR059000">
    <property type="entry name" value="ATPase_P-type_domA"/>
</dbReference>
<keyword evidence="5" id="KW-0813">Transport</keyword>
<dbReference type="InterPro" id="IPR008250">
    <property type="entry name" value="ATPase_P-typ_transduc_dom_A_sf"/>
</dbReference>
<feature type="transmembrane region" description="Helical" evidence="15">
    <location>
        <begin position="380"/>
        <end position="403"/>
    </location>
</feature>
<evidence type="ECO:0000256" key="15">
    <source>
        <dbReference type="RuleBase" id="RU362081"/>
    </source>
</evidence>
<evidence type="ECO:0000256" key="10">
    <source>
        <dbReference type="ARBA" id="ARBA00022840"/>
    </source>
</evidence>
<dbReference type="Gene3D" id="3.30.70.100">
    <property type="match status" value="1"/>
</dbReference>
<dbReference type="GO" id="GO:0060003">
    <property type="term" value="P:copper ion export"/>
    <property type="evidence" value="ECO:0007669"/>
    <property type="project" value="UniProtKB-ARBA"/>
</dbReference>
<dbReference type="GO" id="GO:0016887">
    <property type="term" value="F:ATP hydrolysis activity"/>
    <property type="evidence" value="ECO:0007669"/>
    <property type="project" value="InterPro"/>
</dbReference>
<dbReference type="CDD" id="cd02094">
    <property type="entry name" value="P-type_ATPase_Cu-like"/>
    <property type="match status" value="1"/>
</dbReference>
<dbReference type="InterPro" id="IPR023298">
    <property type="entry name" value="ATPase_P-typ_TM_dom_sf"/>
</dbReference>
<evidence type="ECO:0000256" key="1">
    <source>
        <dbReference type="ARBA" id="ARBA00004651"/>
    </source>
</evidence>
<dbReference type="GO" id="GO:0140581">
    <property type="term" value="F:P-type monovalent copper transporter activity"/>
    <property type="evidence" value="ECO:0007669"/>
    <property type="project" value="UniProtKB-EC"/>
</dbReference>
<evidence type="ECO:0000256" key="8">
    <source>
        <dbReference type="ARBA" id="ARBA00022723"/>
    </source>
</evidence>
<dbReference type="InterPro" id="IPR001757">
    <property type="entry name" value="P_typ_ATPase"/>
</dbReference>
<keyword evidence="10 15" id="KW-0067">ATP-binding</keyword>
<dbReference type="InterPro" id="IPR027256">
    <property type="entry name" value="P-typ_ATPase_IB"/>
</dbReference>
<keyword evidence="9 15" id="KW-0547">Nucleotide-binding</keyword>
<dbReference type="GO" id="GO:0005524">
    <property type="term" value="F:ATP binding"/>
    <property type="evidence" value="ECO:0007669"/>
    <property type="project" value="UniProtKB-UniRule"/>
</dbReference>
<dbReference type="Proteomes" id="UP001258207">
    <property type="component" value="Chromosome"/>
</dbReference>
<dbReference type="Pfam" id="PF00403">
    <property type="entry name" value="HMA"/>
    <property type="match status" value="1"/>
</dbReference>
<evidence type="ECO:0000256" key="13">
    <source>
        <dbReference type="ARBA" id="ARBA00023065"/>
    </source>
</evidence>
<dbReference type="NCBIfam" id="TIGR01525">
    <property type="entry name" value="ATPase-IB_hvy"/>
    <property type="match status" value="1"/>
</dbReference>
<dbReference type="InterPro" id="IPR006121">
    <property type="entry name" value="HMA_dom"/>
</dbReference>
<feature type="transmembrane region" description="Helical" evidence="15">
    <location>
        <begin position="133"/>
        <end position="150"/>
    </location>
</feature>
<dbReference type="PROSITE" id="PS00154">
    <property type="entry name" value="ATPASE_E1_E2"/>
    <property type="match status" value="1"/>
</dbReference>
<keyword evidence="8 15" id="KW-0479">Metal-binding</keyword>
<dbReference type="GO" id="GO:0055070">
    <property type="term" value="P:copper ion homeostasis"/>
    <property type="evidence" value="ECO:0007669"/>
    <property type="project" value="TreeGrafter"/>
</dbReference>
<dbReference type="EMBL" id="CP134081">
    <property type="protein sequence ID" value="WNC11885.1"/>
    <property type="molecule type" value="Genomic_DNA"/>
</dbReference>
<keyword evidence="12 15" id="KW-1133">Transmembrane helix</keyword>
<evidence type="ECO:0000256" key="7">
    <source>
        <dbReference type="ARBA" id="ARBA00022692"/>
    </source>
</evidence>
<dbReference type="GO" id="GO:0043682">
    <property type="term" value="F:P-type divalent copper transporter activity"/>
    <property type="evidence" value="ECO:0007669"/>
    <property type="project" value="TreeGrafter"/>
</dbReference>
<evidence type="ECO:0000256" key="2">
    <source>
        <dbReference type="ARBA" id="ARBA00006024"/>
    </source>
</evidence>
<dbReference type="InterPro" id="IPR023214">
    <property type="entry name" value="HAD_sf"/>
</dbReference>
<name>A0AAJ6M4A0_9PSED</name>
<feature type="transmembrane region" description="Helical" evidence="15">
    <location>
        <begin position="726"/>
        <end position="745"/>
    </location>
</feature>
<dbReference type="Pfam" id="PF00122">
    <property type="entry name" value="E1-E2_ATPase"/>
    <property type="match status" value="1"/>
</dbReference>
<dbReference type="PROSITE" id="PS50846">
    <property type="entry name" value="HMA_2"/>
    <property type="match status" value="1"/>
</dbReference>
<comment type="similarity">
    <text evidence="2 15">Belongs to the cation transport ATPase (P-type) (TC 3.A.3) family. Type IB subfamily.</text>
</comment>
<reference evidence="17" key="1">
    <citation type="submission" date="2023-09" db="EMBL/GenBank/DDBJ databases">
        <title>First report of Pseudomonas coleopterorum DJ13 causing leaf spot on Rhododendron pulchrum Sweet in China.</title>
        <authorList>
            <person name="Zhang Y."/>
        </authorList>
    </citation>
    <scope>NUCLEOTIDE SEQUENCE</scope>
    <source>
        <strain evidence="17">DJ13</strain>
    </source>
</reference>
<dbReference type="InterPro" id="IPR018303">
    <property type="entry name" value="ATPase_P-typ_P_site"/>
</dbReference>
<dbReference type="RefSeq" id="WP_310793075.1">
    <property type="nucleotide sequence ID" value="NZ_CP134081.1"/>
</dbReference>
<dbReference type="InterPro" id="IPR023299">
    <property type="entry name" value="ATPase_P-typ_cyto_dom_N"/>
</dbReference>
<feature type="transmembrane region" description="Helical" evidence="15">
    <location>
        <begin position="171"/>
        <end position="193"/>
    </location>
</feature>
<comment type="subcellular location">
    <subcellularLocation>
        <location evidence="1">Cell membrane</location>
        <topology evidence="1">Multi-pass membrane protein</topology>
    </subcellularLocation>
</comment>
<dbReference type="SUPFAM" id="SSF56784">
    <property type="entry name" value="HAD-like"/>
    <property type="match status" value="1"/>
</dbReference>
<proteinExistence type="inferred from homology"/>
<dbReference type="GO" id="GO:0005507">
    <property type="term" value="F:copper ion binding"/>
    <property type="evidence" value="ECO:0007669"/>
    <property type="project" value="TreeGrafter"/>
</dbReference>